<feature type="transmembrane region" description="Helical" evidence="1">
    <location>
        <begin position="12"/>
        <end position="30"/>
    </location>
</feature>
<gene>
    <name evidence="2" type="ORF">ADN00_10205</name>
</gene>
<feature type="transmembrane region" description="Helical" evidence="1">
    <location>
        <begin position="68"/>
        <end position="87"/>
    </location>
</feature>
<dbReference type="OrthoDB" id="4557830at2"/>
<proteinExistence type="predicted"/>
<dbReference type="EMBL" id="LGCL01000024">
    <property type="protein sequence ID" value="KPL76952.1"/>
    <property type="molecule type" value="Genomic_DNA"/>
</dbReference>
<keyword evidence="1" id="KW-1133">Transmembrane helix</keyword>
<dbReference type="RefSeq" id="WP_075062899.1">
    <property type="nucleotide sequence ID" value="NZ_LGCL01000024.1"/>
</dbReference>
<protein>
    <recommendedName>
        <fullName evidence="4">DUF2568 domain-containing protein</fullName>
    </recommendedName>
</protein>
<name>A0A0P6XL57_9CHLR</name>
<organism evidence="2 3">
    <name type="scientific">Ornatilinea apprima</name>
    <dbReference type="NCBI Taxonomy" id="1134406"/>
    <lineage>
        <taxon>Bacteria</taxon>
        <taxon>Bacillati</taxon>
        <taxon>Chloroflexota</taxon>
        <taxon>Anaerolineae</taxon>
        <taxon>Anaerolineales</taxon>
        <taxon>Anaerolineaceae</taxon>
        <taxon>Ornatilinea</taxon>
    </lineage>
</organism>
<reference evidence="2 3" key="1">
    <citation type="submission" date="2015-07" db="EMBL/GenBank/DDBJ databases">
        <title>Genome sequence of Ornatilinea apprima DSM 23815.</title>
        <authorList>
            <person name="Hemp J."/>
            <person name="Ward L.M."/>
            <person name="Pace L.A."/>
            <person name="Fischer W.W."/>
        </authorList>
    </citation>
    <scope>NUCLEOTIDE SEQUENCE [LARGE SCALE GENOMIC DNA]</scope>
    <source>
        <strain evidence="2 3">P3M-1</strain>
    </source>
</reference>
<sequence length="121" mass="13072">MSQNPLNLGLRFALELAALAAMGVWGWRAAQGWPRFLLAVGIPLLAAALWGIFRVPNDPGSAPVAVPGLLRLALELAYFGFAVWALYNASLPALAWSLAAALIVHYALSYDRVLWMLAQRG</sequence>
<dbReference type="InterPro" id="IPR021214">
    <property type="entry name" value="DUF2568"/>
</dbReference>
<evidence type="ECO:0000256" key="1">
    <source>
        <dbReference type="SAM" id="Phobius"/>
    </source>
</evidence>
<accession>A0A0P6XL57</accession>
<dbReference type="Pfam" id="PF10823">
    <property type="entry name" value="DUF2568"/>
    <property type="match status" value="1"/>
</dbReference>
<evidence type="ECO:0000313" key="2">
    <source>
        <dbReference type="EMBL" id="KPL76952.1"/>
    </source>
</evidence>
<dbReference type="Proteomes" id="UP000050417">
    <property type="component" value="Unassembled WGS sequence"/>
</dbReference>
<keyword evidence="1" id="KW-0812">Transmembrane</keyword>
<comment type="caution">
    <text evidence="2">The sequence shown here is derived from an EMBL/GenBank/DDBJ whole genome shotgun (WGS) entry which is preliminary data.</text>
</comment>
<evidence type="ECO:0008006" key="4">
    <source>
        <dbReference type="Google" id="ProtNLM"/>
    </source>
</evidence>
<dbReference type="STRING" id="1134406.ADN00_10205"/>
<feature type="transmembrane region" description="Helical" evidence="1">
    <location>
        <begin position="93"/>
        <end position="110"/>
    </location>
</feature>
<keyword evidence="1" id="KW-0472">Membrane</keyword>
<feature type="transmembrane region" description="Helical" evidence="1">
    <location>
        <begin position="36"/>
        <end position="56"/>
    </location>
</feature>
<dbReference type="AlphaFoldDB" id="A0A0P6XL57"/>
<evidence type="ECO:0000313" key="3">
    <source>
        <dbReference type="Proteomes" id="UP000050417"/>
    </source>
</evidence>
<keyword evidence="3" id="KW-1185">Reference proteome</keyword>